<dbReference type="Proteomes" id="UP000439903">
    <property type="component" value="Unassembled WGS sequence"/>
</dbReference>
<keyword evidence="2" id="KW-1185">Reference proteome</keyword>
<evidence type="ECO:0000313" key="1">
    <source>
        <dbReference type="EMBL" id="KAF0388171.1"/>
    </source>
</evidence>
<comment type="caution">
    <text evidence="1">The sequence shown here is derived from an EMBL/GenBank/DDBJ whole genome shotgun (WGS) entry which is preliminary data.</text>
</comment>
<proteinExistence type="predicted"/>
<sequence length="78" mass="9147">MTCIKNTQNRIASFQFIIKNRNQQIVKLLSESGRLTSQHFNCDDGSFLIFKNEESSEDDLVNELRSFDSNSKRRRFSL</sequence>
<dbReference type="EMBL" id="WTPW01002281">
    <property type="protein sequence ID" value="KAF0388171.1"/>
    <property type="molecule type" value="Genomic_DNA"/>
</dbReference>
<name>A0A8H4A1V0_GIGMA</name>
<organism evidence="1 2">
    <name type="scientific">Gigaspora margarita</name>
    <dbReference type="NCBI Taxonomy" id="4874"/>
    <lineage>
        <taxon>Eukaryota</taxon>
        <taxon>Fungi</taxon>
        <taxon>Fungi incertae sedis</taxon>
        <taxon>Mucoromycota</taxon>
        <taxon>Glomeromycotina</taxon>
        <taxon>Glomeromycetes</taxon>
        <taxon>Diversisporales</taxon>
        <taxon>Gigasporaceae</taxon>
        <taxon>Gigaspora</taxon>
    </lineage>
</organism>
<evidence type="ECO:0000313" key="2">
    <source>
        <dbReference type="Proteomes" id="UP000439903"/>
    </source>
</evidence>
<accession>A0A8H4A1V0</accession>
<reference evidence="1 2" key="1">
    <citation type="journal article" date="2019" name="Environ. Microbiol.">
        <title>At the nexus of three kingdoms: the genome of the mycorrhizal fungus Gigaspora margarita provides insights into plant, endobacterial and fungal interactions.</title>
        <authorList>
            <person name="Venice F."/>
            <person name="Ghignone S."/>
            <person name="Salvioli di Fossalunga A."/>
            <person name="Amselem J."/>
            <person name="Novero M."/>
            <person name="Xianan X."/>
            <person name="Sedzielewska Toro K."/>
            <person name="Morin E."/>
            <person name="Lipzen A."/>
            <person name="Grigoriev I.V."/>
            <person name="Henrissat B."/>
            <person name="Martin F.M."/>
            <person name="Bonfante P."/>
        </authorList>
    </citation>
    <scope>NUCLEOTIDE SEQUENCE [LARGE SCALE GENOMIC DNA]</scope>
    <source>
        <strain evidence="1 2">BEG34</strain>
    </source>
</reference>
<dbReference type="AlphaFoldDB" id="A0A8H4A1V0"/>
<gene>
    <name evidence="1" type="ORF">F8M41_011109</name>
</gene>
<protein>
    <submittedName>
        <fullName evidence="1">Uncharacterized protein</fullName>
    </submittedName>
</protein>